<name>A0A2J6QPF7_9HELO</name>
<sequence length="53" mass="6213">MRAEMSLHLFLSDDGQFPVWMTGFLKVYGYYSPTIKKWNIDDVRQMRGLVVGD</sequence>
<gene>
    <name evidence="1" type="ORF">NA56DRAFT_695896</name>
</gene>
<evidence type="ECO:0000313" key="2">
    <source>
        <dbReference type="Proteomes" id="UP000235672"/>
    </source>
</evidence>
<dbReference type="AlphaFoldDB" id="A0A2J6QPF7"/>
<protein>
    <submittedName>
        <fullName evidence="1">Uncharacterized protein</fullName>
    </submittedName>
</protein>
<accession>A0A2J6QPF7</accession>
<reference evidence="1 2" key="1">
    <citation type="submission" date="2016-05" db="EMBL/GenBank/DDBJ databases">
        <title>A degradative enzymes factory behind the ericoid mycorrhizal symbiosis.</title>
        <authorList>
            <consortium name="DOE Joint Genome Institute"/>
            <person name="Martino E."/>
            <person name="Morin E."/>
            <person name="Grelet G."/>
            <person name="Kuo A."/>
            <person name="Kohler A."/>
            <person name="Daghino S."/>
            <person name="Barry K."/>
            <person name="Choi C."/>
            <person name="Cichocki N."/>
            <person name="Clum A."/>
            <person name="Copeland A."/>
            <person name="Hainaut M."/>
            <person name="Haridas S."/>
            <person name="Labutti K."/>
            <person name="Lindquist E."/>
            <person name="Lipzen A."/>
            <person name="Khouja H.-R."/>
            <person name="Murat C."/>
            <person name="Ohm R."/>
            <person name="Olson A."/>
            <person name="Spatafora J."/>
            <person name="Veneault-Fourrey C."/>
            <person name="Henrissat B."/>
            <person name="Grigoriev I."/>
            <person name="Martin F."/>
            <person name="Perotto S."/>
        </authorList>
    </citation>
    <scope>NUCLEOTIDE SEQUENCE [LARGE SCALE GENOMIC DNA]</scope>
    <source>
        <strain evidence="1 2">UAMH 7357</strain>
    </source>
</reference>
<organism evidence="1 2">
    <name type="scientific">Hyaloscypha hepaticicola</name>
    <dbReference type="NCBI Taxonomy" id="2082293"/>
    <lineage>
        <taxon>Eukaryota</taxon>
        <taxon>Fungi</taxon>
        <taxon>Dikarya</taxon>
        <taxon>Ascomycota</taxon>
        <taxon>Pezizomycotina</taxon>
        <taxon>Leotiomycetes</taxon>
        <taxon>Helotiales</taxon>
        <taxon>Hyaloscyphaceae</taxon>
        <taxon>Hyaloscypha</taxon>
    </lineage>
</organism>
<keyword evidence="2" id="KW-1185">Reference proteome</keyword>
<dbReference type="Proteomes" id="UP000235672">
    <property type="component" value="Unassembled WGS sequence"/>
</dbReference>
<dbReference type="EMBL" id="KZ613464">
    <property type="protein sequence ID" value="PMD28145.1"/>
    <property type="molecule type" value="Genomic_DNA"/>
</dbReference>
<proteinExistence type="predicted"/>
<evidence type="ECO:0000313" key="1">
    <source>
        <dbReference type="EMBL" id="PMD28145.1"/>
    </source>
</evidence>